<dbReference type="PANTHER" id="PTHR43702">
    <property type="entry name" value="L-FUCOSE-PROTON SYMPORTER"/>
    <property type="match status" value="1"/>
</dbReference>
<feature type="transmembrane region" description="Helical" evidence="4">
    <location>
        <begin position="405"/>
        <end position="423"/>
    </location>
</feature>
<dbReference type="InterPro" id="IPR036259">
    <property type="entry name" value="MFS_trans_sf"/>
</dbReference>
<evidence type="ECO:0000256" key="3">
    <source>
        <dbReference type="SAM" id="MobiDB-lite"/>
    </source>
</evidence>
<keyword evidence="2" id="KW-1003">Cell membrane</keyword>
<keyword evidence="6" id="KW-1185">Reference proteome</keyword>
<evidence type="ECO:0000256" key="1">
    <source>
        <dbReference type="ARBA" id="ARBA00004429"/>
    </source>
</evidence>
<dbReference type="GO" id="GO:0022857">
    <property type="term" value="F:transmembrane transporter activity"/>
    <property type="evidence" value="ECO:0007669"/>
    <property type="project" value="InterPro"/>
</dbReference>
<evidence type="ECO:0000256" key="2">
    <source>
        <dbReference type="ARBA" id="ARBA00022475"/>
    </source>
</evidence>
<feature type="transmembrane region" description="Helical" evidence="4">
    <location>
        <begin position="373"/>
        <end position="393"/>
    </location>
</feature>
<dbReference type="EMBL" id="KZ613972">
    <property type="protein sequence ID" value="PMD29686.1"/>
    <property type="molecule type" value="Genomic_DNA"/>
</dbReference>
<evidence type="ECO:0000313" key="5">
    <source>
        <dbReference type="EMBL" id="PMD29686.1"/>
    </source>
</evidence>
<accession>A0A2J6QTU9</accession>
<dbReference type="OrthoDB" id="546893at2759"/>
<comment type="subcellular location">
    <subcellularLocation>
        <location evidence="1">Cell inner membrane</location>
        <topology evidence="1">Multi-pass membrane protein</topology>
    </subcellularLocation>
</comment>
<protein>
    <submittedName>
        <fullName evidence="5">MFS general substrate transporter</fullName>
    </submittedName>
</protein>
<keyword evidence="4" id="KW-1133">Transmembrane helix</keyword>
<feature type="transmembrane region" description="Helical" evidence="4">
    <location>
        <begin position="197"/>
        <end position="216"/>
    </location>
</feature>
<dbReference type="GO" id="GO:0005886">
    <property type="term" value="C:plasma membrane"/>
    <property type="evidence" value="ECO:0007669"/>
    <property type="project" value="UniProtKB-SubCell"/>
</dbReference>
<feature type="transmembrane region" description="Helical" evidence="4">
    <location>
        <begin position="97"/>
        <end position="117"/>
    </location>
</feature>
<gene>
    <name evidence="5" type="ORF">L207DRAFT_574073</name>
</gene>
<feature type="transmembrane region" description="Helical" evidence="4">
    <location>
        <begin position="314"/>
        <end position="332"/>
    </location>
</feature>
<dbReference type="PANTHER" id="PTHR43702:SF3">
    <property type="entry name" value="PROTEIN TSGA"/>
    <property type="match status" value="1"/>
</dbReference>
<organism evidence="5 6">
    <name type="scientific">Hyaloscypha variabilis (strain UAMH 11265 / GT02V1 / F)</name>
    <name type="common">Meliniomyces variabilis</name>
    <dbReference type="NCBI Taxonomy" id="1149755"/>
    <lineage>
        <taxon>Eukaryota</taxon>
        <taxon>Fungi</taxon>
        <taxon>Dikarya</taxon>
        <taxon>Ascomycota</taxon>
        <taxon>Pezizomycotina</taxon>
        <taxon>Leotiomycetes</taxon>
        <taxon>Helotiales</taxon>
        <taxon>Hyaloscyphaceae</taxon>
        <taxon>Hyaloscypha</taxon>
        <taxon>Hyaloscypha variabilis</taxon>
    </lineage>
</organism>
<dbReference type="InterPro" id="IPR011701">
    <property type="entry name" value="MFS"/>
</dbReference>
<feature type="compositionally biased region" description="Basic and acidic residues" evidence="3">
    <location>
        <begin position="458"/>
        <end position="469"/>
    </location>
</feature>
<dbReference type="Gene3D" id="1.20.1250.20">
    <property type="entry name" value="MFS general substrate transporter like domains"/>
    <property type="match status" value="2"/>
</dbReference>
<feature type="region of interest" description="Disordered" evidence="3">
    <location>
        <begin position="439"/>
        <end position="480"/>
    </location>
</feature>
<dbReference type="STRING" id="1149755.A0A2J6QTU9"/>
<dbReference type="SUPFAM" id="SSF103473">
    <property type="entry name" value="MFS general substrate transporter"/>
    <property type="match status" value="1"/>
</dbReference>
<keyword evidence="4" id="KW-0472">Membrane</keyword>
<sequence length="480" mass="52070">MGFFRKRSLKVSDDERTPAAELTLRQSIYPLCLVTILFFLWGFSYGLLDTLNKHFQNTLGITRARSSGLQAAYFGAYPLASLGHANWILRHYGYRPVFIWGLCLYGVGALVAWPCILHRSFGGFCAAIFIIGNGLGSLETAANPYITVCGPPRYAEMRINISQAFNGVGTVVAPVLGSYVFFLKTGDDAQALKNVQWVYLAIAIFVFVLAAVFYFSTIPEITDADMAFQAAETHADAEVGPFHKQYRLFHAAFAQFCYTGAQVAIASYFINYVTETRANTDSSLGAKFLAGAQGAFALGRFTGVGLMKSIRPRWVFLFYLSMCIVFVAPSITQRGNTGMSMLYLTLFFESVCFPTIVALGMRGLGKYTKRGSGFIIAGVSGGACVPPLLGAVADLRNSTAKAMSVPLAFFIAAWSYAVCVNFVPEYRDPADKFSTAKVGIEGSTGSVGDEESGSRGGVVEKEGEGRVAQHVDSAPEVERN</sequence>
<reference evidence="5 6" key="1">
    <citation type="submission" date="2016-04" db="EMBL/GenBank/DDBJ databases">
        <title>A degradative enzymes factory behind the ericoid mycorrhizal symbiosis.</title>
        <authorList>
            <consortium name="DOE Joint Genome Institute"/>
            <person name="Martino E."/>
            <person name="Morin E."/>
            <person name="Grelet G."/>
            <person name="Kuo A."/>
            <person name="Kohler A."/>
            <person name="Daghino S."/>
            <person name="Barry K."/>
            <person name="Choi C."/>
            <person name="Cichocki N."/>
            <person name="Clum A."/>
            <person name="Copeland A."/>
            <person name="Hainaut M."/>
            <person name="Haridas S."/>
            <person name="Labutti K."/>
            <person name="Lindquist E."/>
            <person name="Lipzen A."/>
            <person name="Khouja H.-R."/>
            <person name="Murat C."/>
            <person name="Ohm R."/>
            <person name="Olson A."/>
            <person name="Spatafora J."/>
            <person name="Veneault-Fourrey C."/>
            <person name="Henrissat B."/>
            <person name="Grigoriev I."/>
            <person name="Martin F."/>
            <person name="Perotto S."/>
        </authorList>
    </citation>
    <scope>NUCLEOTIDE SEQUENCE [LARGE SCALE GENOMIC DNA]</scope>
    <source>
        <strain evidence="5 6">F</strain>
    </source>
</reference>
<feature type="transmembrane region" description="Helical" evidence="4">
    <location>
        <begin position="28"/>
        <end position="48"/>
    </location>
</feature>
<name>A0A2J6QTU9_HYAVF</name>
<dbReference type="InterPro" id="IPR050375">
    <property type="entry name" value="MFS_TsgA-like"/>
</dbReference>
<feature type="transmembrane region" description="Helical" evidence="4">
    <location>
        <begin position="164"/>
        <end position="182"/>
    </location>
</feature>
<feature type="transmembrane region" description="Helical" evidence="4">
    <location>
        <begin position="338"/>
        <end position="361"/>
    </location>
</feature>
<dbReference type="Pfam" id="PF07690">
    <property type="entry name" value="MFS_1"/>
    <property type="match status" value="1"/>
</dbReference>
<dbReference type="Proteomes" id="UP000235786">
    <property type="component" value="Unassembled WGS sequence"/>
</dbReference>
<evidence type="ECO:0000313" key="6">
    <source>
        <dbReference type="Proteomes" id="UP000235786"/>
    </source>
</evidence>
<dbReference type="AlphaFoldDB" id="A0A2J6QTU9"/>
<evidence type="ECO:0000256" key="4">
    <source>
        <dbReference type="SAM" id="Phobius"/>
    </source>
</evidence>
<keyword evidence="4" id="KW-0812">Transmembrane</keyword>
<proteinExistence type="predicted"/>